<feature type="transmembrane region" description="Helical" evidence="10">
    <location>
        <begin position="232"/>
        <end position="249"/>
    </location>
</feature>
<keyword evidence="5 9" id="KW-0297">G-protein coupled receptor</keyword>
<dbReference type="SMART" id="SM01381">
    <property type="entry name" value="7TM_GPCR_Srsx"/>
    <property type="match status" value="1"/>
</dbReference>
<feature type="transmembrane region" description="Helical" evidence="10">
    <location>
        <begin position="269"/>
        <end position="295"/>
    </location>
</feature>
<keyword evidence="3 9" id="KW-0812">Transmembrane</keyword>
<feature type="transmembrane region" description="Helical" evidence="10">
    <location>
        <begin position="144"/>
        <end position="164"/>
    </location>
</feature>
<evidence type="ECO:0000256" key="7">
    <source>
        <dbReference type="ARBA" id="ARBA00023170"/>
    </source>
</evidence>
<dbReference type="PANTHER" id="PTHR45695">
    <property type="entry name" value="LEUCOKININ RECEPTOR-RELATED"/>
    <property type="match status" value="1"/>
</dbReference>
<dbReference type="PROSITE" id="PS50262">
    <property type="entry name" value="G_PROTEIN_RECEP_F1_2"/>
    <property type="match status" value="1"/>
</dbReference>
<evidence type="ECO:0000259" key="11">
    <source>
        <dbReference type="PROSITE" id="PS50262"/>
    </source>
</evidence>
<comment type="similarity">
    <text evidence="2 9">Belongs to the G-protein coupled receptor 1 family.</text>
</comment>
<evidence type="ECO:0000313" key="13">
    <source>
        <dbReference type="Proteomes" id="UP001159405"/>
    </source>
</evidence>
<keyword evidence="8 9" id="KW-0807">Transducer</keyword>
<dbReference type="Gene3D" id="1.20.1070.10">
    <property type="entry name" value="Rhodopsin 7-helix transmembrane proteins"/>
    <property type="match status" value="1"/>
</dbReference>
<evidence type="ECO:0000256" key="3">
    <source>
        <dbReference type="ARBA" id="ARBA00022692"/>
    </source>
</evidence>
<dbReference type="InterPro" id="IPR000611">
    <property type="entry name" value="NPY_rcpt"/>
</dbReference>
<evidence type="ECO:0000256" key="4">
    <source>
        <dbReference type="ARBA" id="ARBA00022989"/>
    </source>
</evidence>
<feature type="transmembrane region" description="Helical" evidence="10">
    <location>
        <begin position="34"/>
        <end position="55"/>
    </location>
</feature>
<feature type="transmembrane region" description="Helical" evidence="10">
    <location>
        <begin position="187"/>
        <end position="211"/>
    </location>
</feature>
<dbReference type="PRINTS" id="PR00237">
    <property type="entry name" value="GPCRRHODOPSN"/>
</dbReference>
<keyword evidence="13" id="KW-1185">Reference proteome</keyword>
<dbReference type="PANTHER" id="PTHR45695:SF9">
    <property type="entry name" value="LEUCOKININ RECEPTOR"/>
    <property type="match status" value="1"/>
</dbReference>
<evidence type="ECO:0000256" key="1">
    <source>
        <dbReference type="ARBA" id="ARBA00004141"/>
    </source>
</evidence>
<feature type="transmembrane region" description="Helical" evidence="10">
    <location>
        <begin position="67"/>
        <end position="92"/>
    </location>
</feature>
<dbReference type="Proteomes" id="UP001159405">
    <property type="component" value="Unassembled WGS sequence"/>
</dbReference>
<keyword evidence="7 9" id="KW-0675">Receptor</keyword>
<dbReference type="InterPro" id="IPR017452">
    <property type="entry name" value="GPCR_Rhodpsn_7TM"/>
</dbReference>
<gene>
    <name evidence="12" type="ORF">PLOB_00046090</name>
</gene>
<comment type="subcellular location">
    <subcellularLocation>
        <location evidence="1">Membrane</location>
        <topology evidence="1">Multi-pass membrane protein</topology>
    </subcellularLocation>
</comment>
<evidence type="ECO:0000256" key="9">
    <source>
        <dbReference type="RuleBase" id="RU000688"/>
    </source>
</evidence>
<evidence type="ECO:0000256" key="8">
    <source>
        <dbReference type="ARBA" id="ARBA00023224"/>
    </source>
</evidence>
<keyword evidence="4 10" id="KW-1133">Transmembrane helix</keyword>
<evidence type="ECO:0000256" key="2">
    <source>
        <dbReference type="ARBA" id="ARBA00010663"/>
    </source>
</evidence>
<evidence type="ECO:0000313" key="12">
    <source>
        <dbReference type="EMBL" id="CAH3147414.1"/>
    </source>
</evidence>
<dbReference type="EMBL" id="CALNXK010000081">
    <property type="protein sequence ID" value="CAH3147414.1"/>
    <property type="molecule type" value="Genomic_DNA"/>
</dbReference>
<evidence type="ECO:0000256" key="5">
    <source>
        <dbReference type="ARBA" id="ARBA00023040"/>
    </source>
</evidence>
<keyword evidence="6 10" id="KW-0472">Membrane</keyword>
<comment type="caution">
    <text evidence="12">The sequence shown here is derived from an EMBL/GenBank/DDBJ whole genome shotgun (WGS) entry which is preliminary data.</text>
</comment>
<proteinExistence type="inferred from homology"/>
<feature type="domain" description="G-protein coupled receptors family 1 profile" evidence="11">
    <location>
        <begin position="47"/>
        <end position="292"/>
    </location>
</feature>
<protein>
    <recommendedName>
        <fullName evidence="11">G-protein coupled receptors family 1 profile domain-containing protein</fullName>
    </recommendedName>
</protein>
<dbReference type="SUPFAM" id="SSF81321">
    <property type="entry name" value="Family A G protein-coupled receptor-like"/>
    <property type="match status" value="1"/>
</dbReference>
<name>A0ABN8PNW8_9CNID</name>
<sequence length="308" mass="35404">MMGTPPFTNFTNMTSATPTSLPFVDPLFMEYTRVVFYAIISIVGTIGNTLVILAYRNPRMRSVTNLFIANLAVADLTVCLINTPVAVIYSILKRWPFGLFLCKLINYIQGITVFASVGTLMAIAADRYRAIVHPLLPRIRTRHAITIIVTIWIVASIIPFPLFLYQKVDDRSIFCSEDWPSVESQKIYTVFLAVAQYVIPLTVISLLYFLICHNLNSSQATTQEGATRTRKSVIRMLVIVVVLFLVSWLPFHIMTLYQNFKPQSQREILFFQVFMFSLWLMFSNSCYNPIVYAVCNRNYRREFGRLLR</sequence>
<evidence type="ECO:0000256" key="10">
    <source>
        <dbReference type="SAM" id="Phobius"/>
    </source>
</evidence>
<feature type="transmembrane region" description="Helical" evidence="10">
    <location>
        <begin position="104"/>
        <end position="123"/>
    </location>
</feature>
<dbReference type="InterPro" id="IPR000276">
    <property type="entry name" value="GPCR_Rhodpsn"/>
</dbReference>
<evidence type="ECO:0000256" key="6">
    <source>
        <dbReference type="ARBA" id="ARBA00023136"/>
    </source>
</evidence>
<accession>A0ABN8PNW8</accession>
<dbReference type="PROSITE" id="PS00237">
    <property type="entry name" value="G_PROTEIN_RECEP_F1_1"/>
    <property type="match status" value="1"/>
</dbReference>
<reference evidence="12 13" key="1">
    <citation type="submission" date="2022-05" db="EMBL/GenBank/DDBJ databases">
        <authorList>
            <consortium name="Genoscope - CEA"/>
            <person name="William W."/>
        </authorList>
    </citation>
    <scope>NUCLEOTIDE SEQUENCE [LARGE SCALE GENOMIC DNA]</scope>
</reference>
<dbReference type="Pfam" id="PF00001">
    <property type="entry name" value="7tm_1"/>
    <property type="match status" value="1"/>
</dbReference>
<organism evidence="12 13">
    <name type="scientific">Porites lobata</name>
    <dbReference type="NCBI Taxonomy" id="104759"/>
    <lineage>
        <taxon>Eukaryota</taxon>
        <taxon>Metazoa</taxon>
        <taxon>Cnidaria</taxon>
        <taxon>Anthozoa</taxon>
        <taxon>Hexacorallia</taxon>
        <taxon>Scleractinia</taxon>
        <taxon>Fungiina</taxon>
        <taxon>Poritidae</taxon>
        <taxon>Porites</taxon>
    </lineage>
</organism>
<dbReference type="PRINTS" id="PR01012">
    <property type="entry name" value="NRPEPTIDEYR"/>
</dbReference>